<keyword evidence="1" id="KW-1133">Transmembrane helix</keyword>
<keyword evidence="1" id="KW-0472">Membrane</keyword>
<dbReference type="AlphaFoldDB" id="C4IYI3"/>
<evidence type="ECO:0000313" key="2">
    <source>
        <dbReference type="EMBL" id="ACR33983.1"/>
    </source>
</evidence>
<name>C4IYI3_MAIZE</name>
<organism evidence="2">
    <name type="scientific">Zea mays</name>
    <name type="common">Maize</name>
    <dbReference type="NCBI Taxonomy" id="4577"/>
    <lineage>
        <taxon>Eukaryota</taxon>
        <taxon>Viridiplantae</taxon>
        <taxon>Streptophyta</taxon>
        <taxon>Embryophyta</taxon>
        <taxon>Tracheophyta</taxon>
        <taxon>Spermatophyta</taxon>
        <taxon>Magnoliopsida</taxon>
        <taxon>Liliopsida</taxon>
        <taxon>Poales</taxon>
        <taxon>Poaceae</taxon>
        <taxon>PACMAD clade</taxon>
        <taxon>Panicoideae</taxon>
        <taxon>Andropogonodae</taxon>
        <taxon>Andropogoneae</taxon>
        <taxon>Tripsacinae</taxon>
        <taxon>Zea</taxon>
    </lineage>
</organism>
<accession>C4IYI3</accession>
<keyword evidence="1" id="KW-0812">Transmembrane</keyword>
<proteinExistence type="evidence at transcript level"/>
<feature type="transmembrane region" description="Helical" evidence="1">
    <location>
        <begin position="25"/>
        <end position="45"/>
    </location>
</feature>
<protein>
    <submittedName>
        <fullName evidence="2">Uncharacterized protein</fullName>
    </submittedName>
</protein>
<evidence type="ECO:0000256" key="1">
    <source>
        <dbReference type="SAM" id="Phobius"/>
    </source>
</evidence>
<reference evidence="2" key="2">
    <citation type="submission" date="2012-06" db="EMBL/GenBank/DDBJ databases">
        <authorList>
            <person name="Yu Y."/>
            <person name="Currie J."/>
            <person name="Lomeli R."/>
            <person name="Angelova A."/>
            <person name="Collura K."/>
            <person name="Wissotski M."/>
            <person name="Campos D."/>
            <person name="Kudrna D."/>
            <person name="Golser W."/>
            <person name="Ashely E."/>
            <person name="Descour A."/>
            <person name="Fernandes J."/>
            <person name="Soderlund C."/>
            <person name="Walbot V."/>
        </authorList>
    </citation>
    <scope>NUCLEOTIDE SEQUENCE</scope>
    <source>
        <strain evidence="2">B73</strain>
    </source>
</reference>
<dbReference type="EMBL" id="BT083630">
    <property type="protein sequence ID" value="ACR33983.1"/>
    <property type="molecule type" value="mRNA"/>
</dbReference>
<reference evidence="2" key="1">
    <citation type="journal article" date="2009" name="PLoS Genet.">
        <title>Sequencing, mapping, and analysis of 27,455 maize full-length cDNAs.</title>
        <authorList>
            <person name="Soderlund C."/>
            <person name="Descour A."/>
            <person name="Kudrna D."/>
            <person name="Bomhoff M."/>
            <person name="Boyd L."/>
            <person name="Currie J."/>
            <person name="Angelova A."/>
            <person name="Collura K."/>
            <person name="Wissotski M."/>
            <person name="Ashley E."/>
            <person name="Morrow D."/>
            <person name="Fernandes J."/>
            <person name="Walbot V."/>
            <person name="Yu Y."/>
        </authorList>
    </citation>
    <scope>NUCLEOTIDE SEQUENCE</scope>
    <source>
        <strain evidence="2">B73</strain>
    </source>
</reference>
<sequence length="94" mass="10792">MSEHICMAWNIQVHEVLLSHEYTGFYLLGTIYCFISAYASITGIYQSNSRTVSATRVGASEELFIVLRLLVPNLHKTYVTKRTVYWIIHHSNAL</sequence>